<dbReference type="HAMAP" id="MF_01212">
    <property type="entry name" value="dGTPase_type2"/>
    <property type="match status" value="1"/>
</dbReference>
<reference evidence="4 5" key="1">
    <citation type="submission" date="2016-11" db="EMBL/GenBank/DDBJ databases">
        <authorList>
            <person name="Jaros S."/>
            <person name="Januszkiewicz K."/>
            <person name="Wedrychowicz H."/>
        </authorList>
    </citation>
    <scope>NUCLEOTIDE SEQUENCE [LARGE SCALE GENOMIC DNA]</scope>
    <source>
        <strain evidence="4 5">DSM 2631</strain>
    </source>
</reference>
<evidence type="ECO:0000259" key="3">
    <source>
        <dbReference type="PROSITE" id="PS51831"/>
    </source>
</evidence>
<dbReference type="InterPro" id="IPR051094">
    <property type="entry name" value="Diverse_Catalytic_Enzymes"/>
</dbReference>
<dbReference type="NCBIfam" id="NF002329">
    <property type="entry name" value="PRK01286.1-4"/>
    <property type="match status" value="1"/>
</dbReference>
<evidence type="ECO:0000256" key="2">
    <source>
        <dbReference type="HAMAP-Rule" id="MF_01212"/>
    </source>
</evidence>
<protein>
    <recommendedName>
        <fullName evidence="2">Deoxyguanosinetriphosphate triphosphohydrolase-like protein</fullName>
    </recommendedName>
</protein>
<keyword evidence="1 2" id="KW-0378">Hydrolase</keyword>
<proteinExistence type="inferred from homology"/>
<dbReference type="AlphaFoldDB" id="A0A1M4YPN0"/>
<dbReference type="InterPro" id="IPR026875">
    <property type="entry name" value="PHydrolase_assoc_dom"/>
</dbReference>
<dbReference type="InterPro" id="IPR003607">
    <property type="entry name" value="HD/PDEase_dom"/>
</dbReference>
<dbReference type="NCBIfam" id="NF002327">
    <property type="entry name" value="PRK01286.1-2"/>
    <property type="match status" value="1"/>
</dbReference>
<dbReference type="InterPro" id="IPR006674">
    <property type="entry name" value="HD_domain"/>
</dbReference>
<dbReference type="EMBL" id="FQVM01000030">
    <property type="protein sequence ID" value="SHF07613.1"/>
    <property type="molecule type" value="Genomic_DNA"/>
</dbReference>
<dbReference type="NCBIfam" id="TIGR01353">
    <property type="entry name" value="dGTP_triPase"/>
    <property type="match status" value="1"/>
</dbReference>
<comment type="similarity">
    <text evidence="2">Belongs to the dGTPase family. Type 2 subfamily.</text>
</comment>
<sequence length="343" mass="39933">MGVRENLEDIERLTLIKEATLSSNSKGRKIKEKKDEIRTCFMIDRDRILHSKAFRRLKHKTQVFIRSYGDHYRTRLTHTLEVSQIGRTISKGLRLNEDLVEAIALGHDIGHVAFAHIGEEVLNDILPSGFKHNIQSIRVISKLEKDGKGLNLTYEVIDGIANHSGFNNSKAKDPFTLEGQVVKYSDKIAYINHDIDDSIRAKILSIDEIPKDIIKVLGKTHGERIDTLVRDIIKNTYNNLNSKKVKVQLSREVNDALKELREFMFKNIYRGEQLKEEREKAKFILFHVYEYFKKYPEKMPKMYIEILEKEGLQRAVVDYIAGMSDDYCIHCFNKIYIPKFVIY</sequence>
<feature type="domain" description="HD" evidence="3">
    <location>
        <begin position="75"/>
        <end position="191"/>
    </location>
</feature>
<dbReference type="SUPFAM" id="SSF109604">
    <property type="entry name" value="HD-domain/PDEase-like"/>
    <property type="match status" value="1"/>
</dbReference>
<accession>A0A1M4YPN0</accession>
<dbReference type="CDD" id="cd00077">
    <property type="entry name" value="HDc"/>
    <property type="match status" value="1"/>
</dbReference>
<dbReference type="GO" id="GO:0016793">
    <property type="term" value="F:triphosphoric monoester hydrolase activity"/>
    <property type="evidence" value="ECO:0007669"/>
    <property type="project" value="InterPro"/>
</dbReference>
<dbReference type="STRING" id="1533.SAMN05443638_13020"/>
<dbReference type="PROSITE" id="PS51831">
    <property type="entry name" value="HD"/>
    <property type="match status" value="1"/>
</dbReference>
<gene>
    <name evidence="4" type="ORF">SAMN05443638_13020</name>
</gene>
<dbReference type="Gene3D" id="1.10.3210.10">
    <property type="entry name" value="Hypothetical protein af1432"/>
    <property type="match status" value="1"/>
</dbReference>
<dbReference type="OrthoDB" id="9803619at2"/>
<evidence type="ECO:0000313" key="5">
    <source>
        <dbReference type="Proteomes" id="UP000184035"/>
    </source>
</evidence>
<dbReference type="InterPro" id="IPR023023">
    <property type="entry name" value="dNTPase_2"/>
</dbReference>
<dbReference type="RefSeq" id="WP_072897376.1">
    <property type="nucleotide sequence ID" value="NZ_FQVM01000030.1"/>
</dbReference>
<name>A0A1M4YPN0_9CLOT</name>
<organism evidence="4 5">
    <name type="scientific">Clostridium fallax</name>
    <dbReference type="NCBI Taxonomy" id="1533"/>
    <lineage>
        <taxon>Bacteria</taxon>
        <taxon>Bacillati</taxon>
        <taxon>Bacillota</taxon>
        <taxon>Clostridia</taxon>
        <taxon>Eubacteriales</taxon>
        <taxon>Clostridiaceae</taxon>
        <taxon>Clostridium</taxon>
    </lineage>
</organism>
<dbReference type="InterPro" id="IPR006261">
    <property type="entry name" value="dGTPase"/>
</dbReference>
<evidence type="ECO:0000313" key="4">
    <source>
        <dbReference type="EMBL" id="SHF07613.1"/>
    </source>
</evidence>
<dbReference type="Proteomes" id="UP000184035">
    <property type="component" value="Unassembled WGS sequence"/>
</dbReference>
<dbReference type="Pfam" id="PF01966">
    <property type="entry name" value="HD"/>
    <property type="match status" value="1"/>
</dbReference>
<evidence type="ECO:0000256" key="1">
    <source>
        <dbReference type="ARBA" id="ARBA00022801"/>
    </source>
</evidence>
<dbReference type="PANTHER" id="PTHR35795">
    <property type="entry name" value="SLR1885 PROTEIN"/>
    <property type="match status" value="1"/>
</dbReference>
<dbReference type="SMART" id="SM00471">
    <property type="entry name" value="HDc"/>
    <property type="match status" value="1"/>
</dbReference>
<dbReference type="Pfam" id="PF13286">
    <property type="entry name" value="HD_assoc"/>
    <property type="match status" value="1"/>
</dbReference>
<dbReference type="PANTHER" id="PTHR35795:SF1">
    <property type="entry name" value="BIS(5'-NUCLEOSYL)-TETRAPHOSPHATASE, SYMMETRICAL"/>
    <property type="match status" value="1"/>
</dbReference>
<keyword evidence="5" id="KW-1185">Reference proteome</keyword>